<sequence length="502" mass="57871">MFPLNMKPIRGKPTIYLLTRASNDDSWLWHGRLSHLNFKDINNLVLGDLVRGLPLLKFDKENLCAAYELRKQSRKSHSTIINTKIIEPLELLHIDHCGPSTIESVAGNKYILVIELLLRKTFRKIRSDNGTKFKNHASEEFLISKGISHNFSSPYTQQQNGVVERKNRSLCGAARTMLSFARLPLYFWADAIATACFTQNRSYINKRFLITPYEILNNRKENVKFFHVFGSSEQDNQEDELLKIVDEEANDAERSSELLTPNEHPIPTEQQTETSSTQTDSFETQGENKNNDSDVQSEFEYMVADIDPAYDQYYPPMAEWTRDHPQSQVIRETSSRDELNEFERNKIWRLVPTPEDASVLGMKWVFRKKTDKEGNVIHNKARLVVKGYFQEECIDYEETFTPVARLESVRTFLTYAAHKNFDVYQMDVKCAFLNGELEETVYVEQPPGFSSEGIFINQEAFTKTLLVKFGMVGDSKVKVPMVFGTKLTPSLDRTAADITMYR</sequence>
<proteinExistence type="predicted"/>
<reference evidence="1 2" key="2">
    <citation type="journal article" date="2022" name="Mol. Ecol. Resour.">
        <title>The genomes of chicory, endive, great burdock and yacon provide insights into Asteraceae paleo-polyploidization history and plant inulin production.</title>
        <authorList>
            <person name="Fan W."/>
            <person name="Wang S."/>
            <person name="Wang H."/>
            <person name="Wang A."/>
            <person name="Jiang F."/>
            <person name="Liu H."/>
            <person name="Zhao H."/>
            <person name="Xu D."/>
            <person name="Zhang Y."/>
        </authorList>
    </citation>
    <scope>NUCLEOTIDE SEQUENCE [LARGE SCALE GENOMIC DNA]</scope>
    <source>
        <strain evidence="2">cv. Punajuju</strain>
        <tissue evidence="1">Leaves</tissue>
    </source>
</reference>
<gene>
    <name evidence="1" type="ORF">L2E82_45656</name>
</gene>
<organism evidence="1 2">
    <name type="scientific">Cichorium intybus</name>
    <name type="common">Chicory</name>
    <dbReference type="NCBI Taxonomy" id="13427"/>
    <lineage>
        <taxon>Eukaryota</taxon>
        <taxon>Viridiplantae</taxon>
        <taxon>Streptophyta</taxon>
        <taxon>Embryophyta</taxon>
        <taxon>Tracheophyta</taxon>
        <taxon>Spermatophyta</taxon>
        <taxon>Magnoliopsida</taxon>
        <taxon>eudicotyledons</taxon>
        <taxon>Gunneridae</taxon>
        <taxon>Pentapetalae</taxon>
        <taxon>asterids</taxon>
        <taxon>campanulids</taxon>
        <taxon>Asterales</taxon>
        <taxon>Asteraceae</taxon>
        <taxon>Cichorioideae</taxon>
        <taxon>Cichorieae</taxon>
        <taxon>Cichoriinae</taxon>
        <taxon>Cichorium</taxon>
    </lineage>
</organism>
<protein>
    <submittedName>
        <fullName evidence="1">Uncharacterized protein</fullName>
    </submittedName>
</protein>
<evidence type="ECO:0000313" key="2">
    <source>
        <dbReference type="Proteomes" id="UP001055811"/>
    </source>
</evidence>
<comment type="caution">
    <text evidence="1">The sequence shown here is derived from an EMBL/GenBank/DDBJ whole genome shotgun (WGS) entry which is preliminary data.</text>
</comment>
<dbReference type="Proteomes" id="UP001055811">
    <property type="component" value="Linkage Group LG08"/>
</dbReference>
<accession>A0ACB8ZTJ6</accession>
<evidence type="ECO:0000313" key="1">
    <source>
        <dbReference type="EMBL" id="KAI3701014.1"/>
    </source>
</evidence>
<name>A0ACB8ZTJ6_CICIN</name>
<dbReference type="EMBL" id="CM042016">
    <property type="protein sequence ID" value="KAI3701014.1"/>
    <property type="molecule type" value="Genomic_DNA"/>
</dbReference>
<keyword evidence="2" id="KW-1185">Reference proteome</keyword>
<reference evidence="2" key="1">
    <citation type="journal article" date="2022" name="Mol. Ecol. Resour.">
        <title>The genomes of chicory, endive, great burdock and yacon provide insights into Asteraceae palaeo-polyploidization history and plant inulin production.</title>
        <authorList>
            <person name="Fan W."/>
            <person name="Wang S."/>
            <person name="Wang H."/>
            <person name="Wang A."/>
            <person name="Jiang F."/>
            <person name="Liu H."/>
            <person name="Zhao H."/>
            <person name="Xu D."/>
            <person name="Zhang Y."/>
        </authorList>
    </citation>
    <scope>NUCLEOTIDE SEQUENCE [LARGE SCALE GENOMIC DNA]</scope>
    <source>
        <strain evidence="2">cv. Punajuju</strain>
    </source>
</reference>